<comment type="caution">
    <text evidence="6">The sequence shown here is derived from an EMBL/GenBank/DDBJ whole genome shotgun (WGS) entry which is preliminary data.</text>
</comment>
<proteinExistence type="inferred from homology"/>
<dbReference type="RefSeq" id="WP_141634628.1">
    <property type="nucleotide sequence ID" value="NZ_VIGB01000003.1"/>
</dbReference>
<evidence type="ECO:0000313" key="6">
    <source>
        <dbReference type="EMBL" id="TQF04036.1"/>
    </source>
</evidence>
<organism evidence="6 7">
    <name type="scientific">Kitasatospora acidiphila</name>
    <dbReference type="NCBI Taxonomy" id="2567942"/>
    <lineage>
        <taxon>Bacteria</taxon>
        <taxon>Bacillati</taxon>
        <taxon>Actinomycetota</taxon>
        <taxon>Actinomycetes</taxon>
        <taxon>Kitasatosporales</taxon>
        <taxon>Streptomycetaceae</taxon>
        <taxon>Kitasatospora</taxon>
    </lineage>
</organism>
<evidence type="ECO:0000256" key="3">
    <source>
        <dbReference type="ARBA" id="ARBA00022741"/>
    </source>
</evidence>
<dbReference type="Gene3D" id="3.40.50.300">
    <property type="entry name" value="P-loop containing nucleotide triphosphate hydrolases"/>
    <property type="match status" value="1"/>
</dbReference>
<dbReference type="InterPro" id="IPR015856">
    <property type="entry name" value="ABC_transpr_CbiO/EcfA_su"/>
</dbReference>
<dbReference type="InterPro" id="IPR027417">
    <property type="entry name" value="P-loop_NTPase"/>
</dbReference>
<dbReference type="CDD" id="cd03225">
    <property type="entry name" value="ABC_cobalt_CbiO_domain1"/>
    <property type="match status" value="1"/>
</dbReference>
<evidence type="ECO:0000256" key="4">
    <source>
        <dbReference type="ARBA" id="ARBA00022840"/>
    </source>
</evidence>
<evidence type="ECO:0000256" key="1">
    <source>
        <dbReference type="ARBA" id="ARBA00005417"/>
    </source>
</evidence>
<keyword evidence="4 6" id="KW-0067">ATP-binding</keyword>
<evidence type="ECO:0000259" key="5">
    <source>
        <dbReference type="PROSITE" id="PS50893"/>
    </source>
</evidence>
<dbReference type="PROSITE" id="PS50893">
    <property type="entry name" value="ABC_TRANSPORTER_2"/>
    <property type="match status" value="1"/>
</dbReference>
<dbReference type="GO" id="GO:0022857">
    <property type="term" value="F:transmembrane transporter activity"/>
    <property type="evidence" value="ECO:0007669"/>
    <property type="project" value="UniProtKB-ARBA"/>
</dbReference>
<dbReference type="PROSITE" id="PS00211">
    <property type="entry name" value="ABC_TRANSPORTER_1"/>
    <property type="match status" value="1"/>
</dbReference>
<protein>
    <submittedName>
        <fullName evidence="6">ABC transporter ATP-binding protein</fullName>
    </submittedName>
</protein>
<dbReference type="PANTHER" id="PTHR43335">
    <property type="entry name" value="ABC TRANSPORTER, ATP-BINDING PROTEIN"/>
    <property type="match status" value="1"/>
</dbReference>
<dbReference type="InterPro" id="IPR017871">
    <property type="entry name" value="ABC_transporter-like_CS"/>
</dbReference>
<dbReference type="OrthoDB" id="6198786at2"/>
<keyword evidence="7" id="KW-1185">Reference proteome</keyword>
<name>A0A540W4V1_9ACTN</name>
<keyword evidence="2" id="KW-0813">Transport</keyword>
<sequence length="240" mass="25842">MAKRLKPVQPLLPLLRATDLRVSAGGRQLLAVPSVSVPAGGCLGLVGVNGSGKSTLLKALAGLLRPDQGTVLLDDRPVREHELSFRQQVGVFLDDAACFPDLTVAEHVRMVATAHGLGPTAAERCEQVLDLLSLRHRADAFPDTLSAGQRQLLLLSAVLVRPARLLLLDEPEQRLDTGARERLADVLRKTMADGTAIVMAVHDRQLLGRLADQVLVLDDGRVVYHGPTAEVINRGATPWH</sequence>
<comment type="similarity">
    <text evidence="1">Belongs to the ABC transporter superfamily.</text>
</comment>
<evidence type="ECO:0000313" key="7">
    <source>
        <dbReference type="Proteomes" id="UP000319103"/>
    </source>
</evidence>
<feature type="domain" description="ABC transporter" evidence="5">
    <location>
        <begin position="15"/>
        <end position="240"/>
    </location>
</feature>
<dbReference type="Pfam" id="PF00005">
    <property type="entry name" value="ABC_tran"/>
    <property type="match status" value="1"/>
</dbReference>
<dbReference type="GO" id="GO:0005524">
    <property type="term" value="F:ATP binding"/>
    <property type="evidence" value="ECO:0007669"/>
    <property type="project" value="UniProtKB-KW"/>
</dbReference>
<dbReference type="AlphaFoldDB" id="A0A540W4V1"/>
<dbReference type="SMART" id="SM00382">
    <property type="entry name" value="AAA"/>
    <property type="match status" value="1"/>
</dbReference>
<gene>
    <name evidence="6" type="ORF">E6W39_19635</name>
</gene>
<dbReference type="InterPro" id="IPR003593">
    <property type="entry name" value="AAA+_ATPase"/>
</dbReference>
<dbReference type="GO" id="GO:0016887">
    <property type="term" value="F:ATP hydrolysis activity"/>
    <property type="evidence" value="ECO:0007669"/>
    <property type="project" value="InterPro"/>
</dbReference>
<dbReference type="EMBL" id="VIGB01000003">
    <property type="protein sequence ID" value="TQF04036.1"/>
    <property type="molecule type" value="Genomic_DNA"/>
</dbReference>
<keyword evidence="3" id="KW-0547">Nucleotide-binding</keyword>
<dbReference type="SUPFAM" id="SSF52540">
    <property type="entry name" value="P-loop containing nucleoside triphosphate hydrolases"/>
    <property type="match status" value="1"/>
</dbReference>
<dbReference type="GO" id="GO:0016020">
    <property type="term" value="C:membrane"/>
    <property type="evidence" value="ECO:0007669"/>
    <property type="project" value="InterPro"/>
</dbReference>
<evidence type="ECO:0000256" key="2">
    <source>
        <dbReference type="ARBA" id="ARBA00022448"/>
    </source>
</evidence>
<reference evidence="6 7" key="1">
    <citation type="submission" date="2019-06" db="EMBL/GenBank/DDBJ databases">
        <title>Description of Kitasatospora acidophila sp. nov. isolated from pine grove soil, and reclassification of Streptomyces novaecaesareae to Kitasatospora novaeceasareae comb. nov.</title>
        <authorList>
            <person name="Kim M.J."/>
        </authorList>
    </citation>
    <scope>NUCLEOTIDE SEQUENCE [LARGE SCALE GENOMIC DNA]</scope>
    <source>
        <strain evidence="6 7">MMS16-CNU292</strain>
    </source>
</reference>
<accession>A0A540W4V1</accession>
<dbReference type="InterPro" id="IPR003439">
    <property type="entry name" value="ABC_transporter-like_ATP-bd"/>
</dbReference>
<dbReference type="Proteomes" id="UP000319103">
    <property type="component" value="Unassembled WGS sequence"/>
</dbReference>